<dbReference type="Proteomes" id="UP001054945">
    <property type="component" value="Unassembled WGS sequence"/>
</dbReference>
<comment type="caution">
    <text evidence="1">The sequence shown here is derived from an EMBL/GenBank/DDBJ whole genome shotgun (WGS) entry which is preliminary data.</text>
</comment>
<dbReference type="AlphaFoldDB" id="A0AAV4XJM7"/>
<evidence type="ECO:0000313" key="2">
    <source>
        <dbReference type="Proteomes" id="UP001054945"/>
    </source>
</evidence>
<proteinExistence type="predicted"/>
<evidence type="ECO:0000313" key="1">
    <source>
        <dbReference type="EMBL" id="GIY95347.1"/>
    </source>
</evidence>
<reference evidence="1 2" key="1">
    <citation type="submission" date="2021-06" db="EMBL/GenBank/DDBJ databases">
        <title>Caerostris extrusa draft genome.</title>
        <authorList>
            <person name="Kono N."/>
            <person name="Arakawa K."/>
        </authorList>
    </citation>
    <scope>NUCLEOTIDE SEQUENCE [LARGE SCALE GENOMIC DNA]</scope>
</reference>
<keyword evidence="2" id="KW-1185">Reference proteome</keyword>
<protein>
    <submittedName>
        <fullName evidence="1">Uncharacterized protein</fullName>
    </submittedName>
</protein>
<dbReference type="EMBL" id="BPLR01000507">
    <property type="protein sequence ID" value="GIY95347.1"/>
    <property type="molecule type" value="Genomic_DNA"/>
</dbReference>
<organism evidence="1 2">
    <name type="scientific">Caerostris extrusa</name>
    <name type="common">Bark spider</name>
    <name type="synonym">Caerostris bankana</name>
    <dbReference type="NCBI Taxonomy" id="172846"/>
    <lineage>
        <taxon>Eukaryota</taxon>
        <taxon>Metazoa</taxon>
        <taxon>Ecdysozoa</taxon>
        <taxon>Arthropoda</taxon>
        <taxon>Chelicerata</taxon>
        <taxon>Arachnida</taxon>
        <taxon>Araneae</taxon>
        <taxon>Araneomorphae</taxon>
        <taxon>Entelegynae</taxon>
        <taxon>Araneoidea</taxon>
        <taxon>Araneidae</taxon>
        <taxon>Caerostris</taxon>
    </lineage>
</organism>
<sequence length="91" mass="10337">MVNTNAHTQLYKGPYSSKHPTEISGVVLWSTRSRGPLESCIPMSVGVVEWTKRTVRRSQMFENVGVIDKTKRTVRRLKTFESVGVVEKTKN</sequence>
<gene>
    <name evidence="1" type="ORF">CEXT_338911</name>
</gene>
<accession>A0AAV4XJM7</accession>
<name>A0AAV4XJM7_CAEEX</name>